<dbReference type="InterPro" id="IPR003441">
    <property type="entry name" value="NAC-dom"/>
</dbReference>
<dbReference type="PROSITE" id="PS51005">
    <property type="entry name" value="NAC"/>
    <property type="match status" value="1"/>
</dbReference>
<dbReference type="EnsemblPlants" id="LPERR07G10050.1">
    <property type="protein sequence ID" value="LPERR07G10050.1"/>
    <property type="gene ID" value="LPERR07G10050"/>
</dbReference>
<dbReference type="Gene3D" id="2.170.150.80">
    <property type="entry name" value="NAC domain"/>
    <property type="match status" value="1"/>
</dbReference>
<evidence type="ECO:0000256" key="3">
    <source>
        <dbReference type="ARBA" id="ARBA00023163"/>
    </source>
</evidence>
<dbReference type="GO" id="GO:0003677">
    <property type="term" value="F:DNA binding"/>
    <property type="evidence" value="ECO:0007669"/>
    <property type="project" value="UniProtKB-KW"/>
</dbReference>
<evidence type="ECO:0000313" key="8">
    <source>
        <dbReference type="Proteomes" id="UP000032180"/>
    </source>
</evidence>
<feature type="region of interest" description="Disordered" evidence="5">
    <location>
        <begin position="157"/>
        <end position="178"/>
    </location>
</feature>
<accession>A0A0D9WY46</accession>
<dbReference type="PANTHER" id="PTHR31719:SF88">
    <property type="entry name" value="OS07G0272700 PROTEIN"/>
    <property type="match status" value="1"/>
</dbReference>
<keyword evidence="2" id="KW-0238">DNA-binding</keyword>
<evidence type="ECO:0000256" key="4">
    <source>
        <dbReference type="ARBA" id="ARBA00023242"/>
    </source>
</evidence>
<evidence type="ECO:0000313" key="7">
    <source>
        <dbReference type="EnsemblPlants" id="LPERR07G10050.1"/>
    </source>
</evidence>
<proteinExistence type="predicted"/>
<dbReference type="GO" id="GO:0006355">
    <property type="term" value="P:regulation of DNA-templated transcription"/>
    <property type="evidence" value="ECO:0007669"/>
    <property type="project" value="InterPro"/>
</dbReference>
<dbReference type="Pfam" id="PF02365">
    <property type="entry name" value="NAM"/>
    <property type="match status" value="1"/>
</dbReference>
<dbReference type="InterPro" id="IPR036093">
    <property type="entry name" value="NAC_dom_sf"/>
</dbReference>
<evidence type="ECO:0000256" key="2">
    <source>
        <dbReference type="ARBA" id="ARBA00023125"/>
    </source>
</evidence>
<protein>
    <recommendedName>
        <fullName evidence="6">NAC domain-containing protein</fullName>
    </recommendedName>
</protein>
<dbReference type="Proteomes" id="UP000032180">
    <property type="component" value="Chromosome 7"/>
</dbReference>
<keyword evidence="8" id="KW-1185">Reference proteome</keyword>
<organism evidence="7 8">
    <name type="scientific">Leersia perrieri</name>
    <dbReference type="NCBI Taxonomy" id="77586"/>
    <lineage>
        <taxon>Eukaryota</taxon>
        <taxon>Viridiplantae</taxon>
        <taxon>Streptophyta</taxon>
        <taxon>Embryophyta</taxon>
        <taxon>Tracheophyta</taxon>
        <taxon>Spermatophyta</taxon>
        <taxon>Magnoliopsida</taxon>
        <taxon>Liliopsida</taxon>
        <taxon>Poales</taxon>
        <taxon>Poaceae</taxon>
        <taxon>BOP clade</taxon>
        <taxon>Oryzoideae</taxon>
        <taxon>Oryzeae</taxon>
        <taxon>Oryzinae</taxon>
        <taxon>Leersia</taxon>
    </lineage>
</organism>
<dbReference type="SUPFAM" id="SSF101941">
    <property type="entry name" value="NAC domain"/>
    <property type="match status" value="1"/>
</dbReference>
<feature type="domain" description="NAC" evidence="6">
    <location>
        <begin position="12"/>
        <end position="154"/>
    </location>
</feature>
<dbReference type="PANTHER" id="PTHR31719">
    <property type="entry name" value="NAC TRANSCRIPTION FACTOR 56"/>
    <property type="match status" value="1"/>
</dbReference>
<evidence type="ECO:0000256" key="1">
    <source>
        <dbReference type="ARBA" id="ARBA00023015"/>
    </source>
</evidence>
<reference evidence="7 8" key="1">
    <citation type="submission" date="2012-08" db="EMBL/GenBank/DDBJ databases">
        <title>Oryza genome evolution.</title>
        <authorList>
            <person name="Wing R.A."/>
        </authorList>
    </citation>
    <scope>NUCLEOTIDE SEQUENCE</scope>
</reference>
<reference evidence="7" key="3">
    <citation type="submission" date="2015-04" db="UniProtKB">
        <authorList>
            <consortium name="EnsemblPlants"/>
        </authorList>
    </citation>
    <scope>IDENTIFICATION</scope>
</reference>
<dbReference type="HOGENOM" id="CLU_016408_0_0_1"/>
<dbReference type="AlphaFoldDB" id="A0A0D9WY46"/>
<dbReference type="Gramene" id="LPERR07G10050.1">
    <property type="protein sequence ID" value="LPERR07G10050.1"/>
    <property type="gene ID" value="LPERR07G10050"/>
</dbReference>
<sequence length="285" mass="30857">MAAGGGADGDGLLPGFKFNPSDDDLVTSYLLHRLQGNPLPLHGVILEADPLTTPPWKLLAEHGLGDEGFFFAEARAKNGKGKRQKRTVEGGGFWQGQRMCGGGSVEGISWSKYMLSFFAEGEKGSSGWVMHEFAVTSPPELASSPVRLYRVRFSGHGRKRRREPESEEASTIAPKRTRTEDALLQELVPPADEGCSSVMDESSMVFGDLPELIDLSAEEADAAGTCLSQEEIQNKSLSGIVDGEAPALCDFDIPESLDEVFDCIDFSFLDTIDFSMDGLFDLPAD</sequence>
<reference evidence="8" key="2">
    <citation type="submission" date="2013-12" db="EMBL/GenBank/DDBJ databases">
        <authorList>
            <person name="Yu Y."/>
            <person name="Lee S."/>
            <person name="de Baynast K."/>
            <person name="Wissotski M."/>
            <person name="Liu L."/>
            <person name="Talag J."/>
            <person name="Goicoechea J."/>
            <person name="Angelova A."/>
            <person name="Jetty R."/>
            <person name="Kudrna D."/>
            <person name="Golser W."/>
            <person name="Rivera L."/>
            <person name="Zhang J."/>
            <person name="Wing R."/>
        </authorList>
    </citation>
    <scope>NUCLEOTIDE SEQUENCE</scope>
</reference>
<name>A0A0D9WY46_9ORYZ</name>
<evidence type="ECO:0000259" key="6">
    <source>
        <dbReference type="PROSITE" id="PS51005"/>
    </source>
</evidence>
<keyword evidence="3" id="KW-0804">Transcription</keyword>
<evidence type="ECO:0000256" key="5">
    <source>
        <dbReference type="SAM" id="MobiDB-lite"/>
    </source>
</evidence>
<dbReference type="STRING" id="77586.A0A0D9WY46"/>
<keyword evidence="4" id="KW-0539">Nucleus</keyword>
<keyword evidence="1" id="KW-0805">Transcription regulation</keyword>